<comment type="caution">
    <text evidence="1">The sequence shown here is derived from an EMBL/GenBank/DDBJ whole genome shotgun (WGS) entry which is preliminary data.</text>
</comment>
<sequence length="189" mass="21626">MPESTSNDLQQVSTLFKHCITHVRSRNRDNLNKAAEEWITTARCDLMKSIEESYYELSRAMDNPLETPHWATDPNYPLENFTPHHSHLLDIYSEEFCEAFRVLLFECGFEDVTSREISSGESTFYSICIKFPGVIGFTRGVEVGPIREGKLKALPPFNVTAVVRIEQSPTDMEDVKMDEEKEKVEIGNS</sequence>
<organism evidence="1 2">
    <name type="scientific">Sphagnurus paluster</name>
    <dbReference type="NCBI Taxonomy" id="117069"/>
    <lineage>
        <taxon>Eukaryota</taxon>
        <taxon>Fungi</taxon>
        <taxon>Dikarya</taxon>
        <taxon>Basidiomycota</taxon>
        <taxon>Agaricomycotina</taxon>
        <taxon>Agaricomycetes</taxon>
        <taxon>Agaricomycetidae</taxon>
        <taxon>Agaricales</taxon>
        <taxon>Tricholomatineae</taxon>
        <taxon>Lyophyllaceae</taxon>
        <taxon>Sphagnurus</taxon>
    </lineage>
</organism>
<reference evidence="1" key="1">
    <citation type="submission" date="2021-02" db="EMBL/GenBank/DDBJ databases">
        <authorList>
            <person name="Nieuwenhuis M."/>
            <person name="Van De Peppel L.J.J."/>
        </authorList>
    </citation>
    <scope>NUCLEOTIDE SEQUENCE</scope>
    <source>
        <strain evidence="1">D49</strain>
    </source>
</reference>
<dbReference type="EMBL" id="JABCKI010005892">
    <property type="protein sequence ID" value="KAG5636796.1"/>
    <property type="molecule type" value="Genomic_DNA"/>
</dbReference>
<evidence type="ECO:0000313" key="2">
    <source>
        <dbReference type="Proteomes" id="UP000717328"/>
    </source>
</evidence>
<evidence type="ECO:0000313" key="1">
    <source>
        <dbReference type="EMBL" id="KAG5636796.1"/>
    </source>
</evidence>
<gene>
    <name evidence="1" type="ORF">H0H81_006818</name>
</gene>
<dbReference type="Proteomes" id="UP000717328">
    <property type="component" value="Unassembled WGS sequence"/>
</dbReference>
<name>A0A9P7K6G6_9AGAR</name>
<dbReference type="OrthoDB" id="5292999at2759"/>
<proteinExistence type="predicted"/>
<keyword evidence="2" id="KW-1185">Reference proteome</keyword>
<accession>A0A9P7K6G6</accession>
<protein>
    <submittedName>
        <fullName evidence="1">Uncharacterized protein</fullName>
    </submittedName>
</protein>
<reference evidence="1" key="2">
    <citation type="submission" date="2021-10" db="EMBL/GenBank/DDBJ databases">
        <title>Phylogenomics reveals ancestral predisposition of the termite-cultivated fungus Termitomyces towards a domesticated lifestyle.</title>
        <authorList>
            <person name="Auxier B."/>
            <person name="Grum-Grzhimaylo A."/>
            <person name="Cardenas M.E."/>
            <person name="Lodge J.D."/>
            <person name="Laessoe T."/>
            <person name="Pedersen O."/>
            <person name="Smith M.E."/>
            <person name="Kuyper T.W."/>
            <person name="Franco-Molano E.A."/>
            <person name="Baroni T.J."/>
            <person name="Aanen D.K."/>
        </authorList>
    </citation>
    <scope>NUCLEOTIDE SEQUENCE</scope>
    <source>
        <strain evidence="1">D49</strain>
    </source>
</reference>
<dbReference type="AlphaFoldDB" id="A0A9P7K6G6"/>